<feature type="non-terminal residue" evidence="1">
    <location>
        <position position="1"/>
    </location>
</feature>
<reference evidence="1" key="1">
    <citation type="submission" date="2018-05" db="EMBL/GenBank/DDBJ databases">
        <authorList>
            <person name="Lanie J.A."/>
            <person name="Ng W.-L."/>
            <person name="Kazmierczak K.M."/>
            <person name="Andrzejewski T.M."/>
            <person name="Davidsen T.M."/>
            <person name="Wayne K.J."/>
            <person name="Tettelin H."/>
            <person name="Glass J.I."/>
            <person name="Rusch D."/>
            <person name="Podicherti R."/>
            <person name="Tsui H.-C.T."/>
            <person name="Winkler M.E."/>
        </authorList>
    </citation>
    <scope>NUCLEOTIDE SEQUENCE</scope>
</reference>
<gene>
    <name evidence="1" type="ORF">METZ01_LOCUS418911</name>
</gene>
<dbReference type="EMBL" id="UINC01164947">
    <property type="protein sequence ID" value="SVD66057.1"/>
    <property type="molecule type" value="Genomic_DNA"/>
</dbReference>
<accession>A0A382X4D1</accession>
<proteinExistence type="predicted"/>
<evidence type="ECO:0000313" key="1">
    <source>
        <dbReference type="EMBL" id="SVD66057.1"/>
    </source>
</evidence>
<protein>
    <submittedName>
        <fullName evidence="1">Uncharacterized protein</fullName>
    </submittedName>
</protein>
<sequence>NQRARLGVLTGQKVLTIYFPEQLTEFLATEEQFRIVMREEDFRNKFSDVPLKIVAEDIAWLDGRIDWKRMKELWEKAGSTGFSNLTEKIYLLMNK</sequence>
<name>A0A382X4D1_9ZZZZ</name>
<dbReference type="AlphaFoldDB" id="A0A382X4D1"/>
<organism evidence="1">
    <name type="scientific">marine metagenome</name>
    <dbReference type="NCBI Taxonomy" id="408172"/>
    <lineage>
        <taxon>unclassified sequences</taxon>
        <taxon>metagenomes</taxon>
        <taxon>ecological metagenomes</taxon>
    </lineage>
</organism>